<dbReference type="GO" id="GO:0009570">
    <property type="term" value="C:chloroplast stroma"/>
    <property type="evidence" value="ECO:0007669"/>
    <property type="project" value="TreeGrafter"/>
</dbReference>
<comment type="cofactor">
    <cofactor evidence="17">
        <name>Fe cation</name>
        <dbReference type="ChEBI" id="CHEBI:24875"/>
    </cofactor>
    <text evidence="17">Binds 2 iron ions per subunit.</text>
</comment>
<evidence type="ECO:0000256" key="16">
    <source>
        <dbReference type="ARBA" id="ARBA00049304"/>
    </source>
</evidence>
<dbReference type="CDD" id="cd01050">
    <property type="entry name" value="Acyl_ACP_Desat"/>
    <property type="match status" value="1"/>
</dbReference>
<feature type="binding site" evidence="17">
    <location>
        <position position="170"/>
    </location>
    <ligand>
        <name>Fe cation</name>
        <dbReference type="ChEBI" id="CHEBI:24875"/>
        <label>1</label>
    </ligand>
</feature>
<dbReference type="EC" id="1.14.19.2" evidence="5"/>
<organism evidence="18 19">
    <name type="scientific">Rubroshorea leprosula</name>
    <dbReference type="NCBI Taxonomy" id="152421"/>
    <lineage>
        <taxon>Eukaryota</taxon>
        <taxon>Viridiplantae</taxon>
        <taxon>Streptophyta</taxon>
        <taxon>Embryophyta</taxon>
        <taxon>Tracheophyta</taxon>
        <taxon>Spermatophyta</taxon>
        <taxon>Magnoliopsida</taxon>
        <taxon>eudicotyledons</taxon>
        <taxon>Gunneridae</taxon>
        <taxon>Pentapetalae</taxon>
        <taxon>rosids</taxon>
        <taxon>malvids</taxon>
        <taxon>Malvales</taxon>
        <taxon>Dipterocarpaceae</taxon>
        <taxon>Rubroshorea</taxon>
    </lineage>
</organism>
<evidence type="ECO:0000256" key="1">
    <source>
        <dbReference type="ARBA" id="ARBA00001954"/>
    </source>
</evidence>
<feature type="binding site" evidence="17">
    <location>
        <position position="256"/>
    </location>
    <ligand>
        <name>Fe cation</name>
        <dbReference type="ChEBI" id="CHEBI:24875"/>
        <label>2</label>
    </ligand>
</feature>
<protein>
    <recommendedName>
        <fullName evidence="5">stearoyl-[acyl-carrier-protein] 9-desaturase</fullName>
        <ecNumber evidence="5">1.14.19.2</ecNumber>
    </recommendedName>
</protein>
<keyword evidence="12" id="KW-0560">Oxidoreductase</keyword>
<evidence type="ECO:0000313" key="18">
    <source>
        <dbReference type="EMBL" id="GKU85680.1"/>
    </source>
</evidence>
<keyword evidence="9 17" id="KW-0479">Metal-binding</keyword>
<dbReference type="GO" id="GO:0045300">
    <property type="term" value="F:stearoyl-[ACP] desaturase activity"/>
    <property type="evidence" value="ECO:0007669"/>
    <property type="project" value="UniProtKB-EC"/>
</dbReference>
<feature type="binding site" evidence="17">
    <location>
        <position position="220"/>
    </location>
    <ligand>
        <name>Fe cation</name>
        <dbReference type="ChEBI" id="CHEBI:24875"/>
        <label>2</label>
    </ligand>
</feature>
<evidence type="ECO:0000256" key="10">
    <source>
        <dbReference type="ARBA" id="ARBA00022832"/>
    </source>
</evidence>
<dbReference type="EMBL" id="BPVZ01000001">
    <property type="protein sequence ID" value="GKU85680.1"/>
    <property type="molecule type" value="Genomic_DNA"/>
</dbReference>
<evidence type="ECO:0000256" key="12">
    <source>
        <dbReference type="ARBA" id="ARBA00023002"/>
    </source>
</evidence>
<dbReference type="SUPFAM" id="SSF47240">
    <property type="entry name" value="Ferritin-like"/>
    <property type="match status" value="1"/>
</dbReference>
<dbReference type="GO" id="GO:0004768">
    <property type="term" value="F:stearoyl-CoA 9-desaturase activity"/>
    <property type="evidence" value="ECO:0007669"/>
    <property type="project" value="TreeGrafter"/>
</dbReference>
<evidence type="ECO:0000256" key="15">
    <source>
        <dbReference type="ARBA" id="ARBA00023160"/>
    </source>
</evidence>
<feature type="binding site" evidence="17">
    <location>
        <position position="167"/>
    </location>
    <ligand>
        <name>Fe cation</name>
        <dbReference type="ChEBI" id="CHEBI:24875"/>
        <label>1</label>
    </ligand>
</feature>
<feature type="binding site" evidence="17">
    <location>
        <position position="253"/>
    </location>
    <ligand>
        <name>Fe cation</name>
        <dbReference type="ChEBI" id="CHEBI:24875"/>
        <label>2</label>
    </ligand>
</feature>
<evidence type="ECO:0000256" key="8">
    <source>
        <dbReference type="ARBA" id="ARBA00022640"/>
    </source>
</evidence>
<gene>
    <name evidence="18" type="ORF">SLEP1_g313</name>
</gene>
<evidence type="ECO:0000256" key="5">
    <source>
        <dbReference type="ARBA" id="ARBA00012617"/>
    </source>
</evidence>
<evidence type="ECO:0000256" key="11">
    <source>
        <dbReference type="ARBA" id="ARBA00022946"/>
    </source>
</evidence>
<dbReference type="AlphaFoldDB" id="A0AAV5HFS0"/>
<keyword evidence="6" id="KW-0444">Lipid biosynthesis</keyword>
<keyword evidence="11" id="KW-0809">Transit peptide</keyword>
<dbReference type="GO" id="GO:0046872">
    <property type="term" value="F:metal ion binding"/>
    <property type="evidence" value="ECO:0007669"/>
    <property type="project" value="UniProtKB-KW"/>
</dbReference>
<feature type="binding site" evidence="17">
    <location>
        <position position="167"/>
    </location>
    <ligand>
        <name>Fe cation</name>
        <dbReference type="ChEBI" id="CHEBI:24875"/>
        <label>2</label>
    </ligand>
</feature>
<evidence type="ECO:0000256" key="13">
    <source>
        <dbReference type="ARBA" id="ARBA00023004"/>
    </source>
</evidence>
<comment type="subunit">
    <text evidence="4">Homodimer.</text>
</comment>
<comment type="caution">
    <text evidence="18">The sequence shown here is derived from an EMBL/GenBank/DDBJ whole genome shotgun (WGS) entry which is preliminary data.</text>
</comment>
<keyword evidence="14" id="KW-0443">Lipid metabolism</keyword>
<dbReference type="InterPro" id="IPR009078">
    <property type="entry name" value="Ferritin-like_SF"/>
</dbReference>
<dbReference type="PIRSF" id="PIRSF000346">
    <property type="entry name" value="Dlt9_acylACP_des"/>
    <property type="match status" value="1"/>
</dbReference>
<feature type="binding site" evidence="17">
    <location>
        <position position="129"/>
    </location>
    <ligand>
        <name>Fe cation</name>
        <dbReference type="ChEBI" id="CHEBI:24875"/>
        <label>1</label>
    </ligand>
</feature>
<keyword evidence="15" id="KW-0275">Fatty acid biosynthesis</keyword>
<comment type="subcellular location">
    <subcellularLocation>
        <location evidence="2">Plastid</location>
        <location evidence="2">Chloroplast</location>
    </subcellularLocation>
</comment>
<reference evidence="18 19" key="1">
    <citation type="journal article" date="2021" name="Commun. Biol.">
        <title>The genome of Shorea leprosula (Dipterocarpaceae) highlights the ecological relevance of drought in aseasonal tropical rainforests.</title>
        <authorList>
            <person name="Ng K.K.S."/>
            <person name="Kobayashi M.J."/>
            <person name="Fawcett J.A."/>
            <person name="Hatakeyama M."/>
            <person name="Paape T."/>
            <person name="Ng C.H."/>
            <person name="Ang C.C."/>
            <person name="Tnah L.H."/>
            <person name="Lee C.T."/>
            <person name="Nishiyama T."/>
            <person name="Sese J."/>
            <person name="O'Brien M.J."/>
            <person name="Copetti D."/>
            <person name="Mohd Noor M.I."/>
            <person name="Ong R.C."/>
            <person name="Putra M."/>
            <person name="Sireger I.Z."/>
            <person name="Indrioko S."/>
            <person name="Kosugi Y."/>
            <person name="Izuno A."/>
            <person name="Isagi Y."/>
            <person name="Lee S.L."/>
            <person name="Shimizu K.K."/>
        </authorList>
    </citation>
    <scope>NUCLEOTIDE SEQUENCE [LARGE SCALE GENOMIC DNA]</scope>
    <source>
        <strain evidence="18">214</strain>
    </source>
</reference>
<comment type="catalytic activity">
    <reaction evidence="16">
        <text>octadecanoyl-[ACP] + 2 reduced [2Fe-2S]-[ferredoxin] + O2 + 2 H(+) = (9Z)-octadecenoyl-[ACP] + 2 oxidized [2Fe-2S]-[ferredoxin] + 2 H2O</text>
        <dbReference type="Rhea" id="RHEA:11776"/>
        <dbReference type="Rhea" id="RHEA-COMP:9656"/>
        <dbReference type="Rhea" id="RHEA-COMP:9924"/>
        <dbReference type="Rhea" id="RHEA-COMP:10000"/>
        <dbReference type="Rhea" id="RHEA-COMP:10001"/>
        <dbReference type="ChEBI" id="CHEBI:15377"/>
        <dbReference type="ChEBI" id="CHEBI:15378"/>
        <dbReference type="ChEBI" id="CHEBI:15379"/>
        <dbReference type="ChEBI" id="CHEBI:33737"/>
        <dbReference type="ChEBI" id="CHEBI:33738"/>
        <dbReference type="ChEBI" id="CHEBI:78495"/>
        <dbReference type="ChEBI" id="CHEBI:78783"/>
        <dbReference type="EC" id="1.14.19.2"/>
    </reaction>
</comment>
<evidence type="ECO:0000256" key="17">
    <source>
        <dbReference type="PIRSR" id="PIRSR000346-1"/>
    </source>
</evidence>
<evidence type="ECO:0000256" key="9">
    <source>
        <dbReference type="ARBA" id="ARBA00022723"/>
    </source>
</evidence>
<feature type="binding site" evidence="17">
    <location>
        <position position="253"/>
    </location>
    <ligand>
        <name>Fe cation</name>
        <dbReference type="ChEBI" id="CHEBI:24875"/>
        <label>1</label>
    </ligand>
</feature>
<keyword evidence="10" id="KW-0276">Fatty acid metabolism</keyword>
<accession>A0AAV5HFS0</accession>
<dbReference type="PANTHER" id="PTHR31155">
    <property type="entry name" value="ACYL- ACYL-CARRIER-PROTEIN DESATURASE-RELATED"/>
    <property type="match status" value="1"/>
</dbReference>
<keyword evidence="8" id="KW-0934">Plastid</keyword>
<keyword evidence="13 17" id="KW-0408">Iron</keyword>
<dbReference type="Gene3D" id="1.10.620.20">
    <property type="entry name" value="Ribonucleotide Reductase, subunit A"/>
    <property type="match status" value="1"/>
</dbReference>
<evidence type="ECO:0000256" key="14">
    <source>
        <dbReference type="ARBA" id="ARBA00023098"/>
    </source>
</evidence>
<dbReference type="GO" id="GO:0006633">
    <property type="term" value="P:fatty acid biosynthetic process"/>
    <property type="evidence" value="ECO:0007669"/>
    <property type="project" value="UniProtKB-KW"/>
</dbReference>
<dbReference type="FunFam" id="1.10.620.20:FF:000002">
    <property type="entry name" value="Stearoyl-[acyl-carrier-protein] 9-desaturase, chloroplastic"/>
    <property type="match status" value="1"/>
</dbReference>
<evidence type="ECO:0000256" key="6">
    <source>
        <dbReference type="ARBA" id="ARBA00022516"/>
    </source>
</evidence>
<evidence type="ECO:0000313" key="19">
    <source>
        <dbReference type="Proteomes" id="UP001054252"/>
    </source>
</evidence>
<dbReference type="GO" id="GO:0006952">
    <property type="term" value="P:defense response"/>
    <property type="evidence" value="ECO:0007669"/>
    <property type="project" value="TreeGrafter"/>
</dbReference>
<dbReference type="InterPro" id="IPR005067">
    <property type="entry name" value="Fatty_acid_desaturase-2"/>
</dbReference>
<comment type="similarity">
    <text evidence="3">Belongs to the fatty acid desaturase type 2 family.</text>
</comment>
<evidence type="ECO:0000256" key="4">
    <source>
        <dbReference type="ARBA" id="ARBA00011738"/>
    </source>
</evidence>
<evidence type="ECO:0000256" key="7">
    <source>
        <dbReference type="ARBA" id="ARBA00022528"/>
    </source>
</evidence>
<dbReference type="PANTHER" id="PTHR31155:SF9">
    <property type="entry name" value="STEAROYL-[ACYL-CARRIER-PROTEIN] 9-DESATURASE 7, CHLOROPLASTIC"/>
    <property type="match status" value="1"/>
</dbReference>
<dbReference type="InterPro" id="IPR012348">
    <property type="entry name" value="RNR-like"/>
</dbReference>
<name>A0AAV5HFS0_9ROSI</name>
<proteinExistence type="inferred from homology"/>
<evidence type="ECO:0000256" key="2">
    <source>
        <dbReference type="ARBA" id="ARBA00004229"/>
    </source>
</evidence>
<keyword evidence="7" id="KW-0150">Chloroplast</keyword>
<sequence length="386" mass="44139">MALILRNFSSQRFPPAPAFLSMDRTSPSPKFPVASIAYPPKSKESSKLVIKKPCFSPEKIEIFKSLDDYWSEKNLLIHLKPVEKCWQPQDFLPDPTSDGFREQINEMRESAKEIPDEYFVVLVGNMITEEALPTYQTLLNRPEGAQDETGASLTPWSIWTRSWTAEENRHGDLLNRYLYLSGRVDMRQVEKTIQYLITSGMDTGIGNDPYLLAIYTSFQERATAISHGSMGRLAKARGDLKLAQICGIIAADEKRHETAYSKLVGKLFEVDPNGTVLAFAHMMWRKITMPGEFMYDGCNDNLFMDYSAIAESVGVYTLGDYIDILEVLVEKWKVKDLTGLSAEGREAQEFVCDHLPRRLRRLEERGERRVKKRQALPFSWIFNRAV</sequence>
<dbReference type="Pfam" id="PF03405">
    <property type="entry name" value="FA_desaturase_2"/>
    <property type="match status" value="1"/>
</dbReference>
<comment type="cofactor">
    <cofactor evidence="1">
        <name>Fe(2+)</name>
        <dbReference type="ChEBI" id="CHEBI:29033"/>
    </cofactor>
</comment>
<keyword evidence="19" id="KW-1185">Reference proteome</keyword>
<evidence type="ECO:0000256" key="3">
    <source>
        <dbReference type="ARBA" id="ARBA00008749"/>
    </source>
</evidence>
<dbReference type="Proteomes" id="UP001054252">
    <property type="component" value="Unassembled WGS sequence"/>
</dbReference>